<gene>
    <name evidence="3" type="primary">resA_3</name>
    <name evidence="3" type="ORF">Pla111_07840</name>
</gene>
<dbReference type="InterPro" id="IPR013740">
    <property type="entry name" value="Redoxin"/>
</dbReference>
<evidence type="ECO:0000313" key="3">
    <source>
        <dbReference type="EMBL" id="TWT47173.1"/>
    </source>
</evidence>
<dbReference type="InterPro" id="IPR036249">
    <property type="entry name" value="Thioredoxin-like_sf"/>
</dbReference>
<feature type="signal peptide" evidence="1">
    <location>
        <begin position="1"/>
        <end position="38"/>
    </location>
</feature>
<reference evidence="3 4" key="1">
    <citation type="submission" date="2019-02" db="EMBL/GenBank/DDBJ databases">
        <title>Deep-cultivation of Planctomycetes and their phenomic and genomic characterization uncovers novel biology.</title>
        <authorList>
            <person name="Wiegand S."/>
            <person name="Jogler M."/>
            <person name="Boedeker C."/>
            <person name="Pinto D."/>
            <person name="Vollmers J."/>
            <person name="Rivas-Marin E."/>
            <person name="Kohn T."/>
            <person name="Peeters S.H."/>
            <person name="Heuer A."/>
            <person name="Rast P."/>
            <person name="Oberbeckmann S."/>
            <person name="Bunk B."/>
            <person name="Jeske O."/>
            <person name="Meyerdierks A."/>
            <person name="Storesund J.E."/>
            <person name="Kallscheuer N."/>
            <person name="Luecker S."/>
            <person name="Lage O.M."/>
            <person name="Pohl T."/>
            <person name="Merkel B.J."/>
            <person name="Hornburger P."/>
            <person name="Mueller R.-W."/>
            <person name="Bruemmer F."/>
            <person name="Labrenz M."/>
            <person name="Spormann A.M."/>
            <person name="Op Den Camp H."/>
            <person name="Overmann J."/>
            <person name="Amann R."/>
            <person name="Jetten M.S.M."/>
            <person name="Mascher T."/>
            <person name="Medema M.H."/>
            <person name="Devos D.P."/>
            <person name="Kaster A.-K."/>
            <person name="Ovreas L."/>
            <person name="Rohde M."/>
            <person name="Galperin M.Y."/>
            <person name="Jogler C."/>
        </authorList>
    </citation>
    <scope>NUCLEOTIDE SEQUENCE [LARGE SCALE GENOMIC DNA]</scope>
    <source>
        <strain evidence="3 4">Pla111</strain>
    </source>
</reference>
<dbReference type="Proteomes" id="UP000318995">
    <property type="component" value="Unassembled WGS sequence"/>
</dbReference>
<dbReference type="GO" id="GO:0016491">
    <property type="term" value="F:oxidoreductase activity"/>
    <property type="evidence" value="ECO:0007669"/>
    <property type="project" value="InterPro"/>
</dbReference>
<sequence length="643" mass="69861" precursor="true">MDHFFWTRTPPGTPAMSLLLRCLLSALPLLSLASNGYAAGAPTVEQALGLKPIQTGFQYDTPTADEAKRCSIKAVREGKSTSWVVRDAQDRVLRRFADANTDNVVDTWCYYAAGLEVYRDIDSDFDSKADQYRWFHTGGSRWGLDKNQDGKIDVWKQISPQEVAEEAVAAVKTRDDARFARLLLSSDEAARLGMGEALSEEVKAGLASARQGFVGLIRSQKILTGDSRFVDFGAGKPGVVPAGADGSTQDLVVYENATALIDNEGTPTQLLLGSLFRVGDGWRLVEAPTVDSSGPKLANVFSVPTLSGVGAMGSAPSVNTQALLAELEKLDQQSSSAAGAALDRLTDQRVDVLEKLASSAVDKSEQRQWYRQLADLLSASAQTGGYKSAVAKLAELERSTGVKNAGDDLPAHMRYKRIGAEYGVSLSAEKADYAKVQQEWLEKLEAFVDAYPKSEDAAESMLQLGHMAGEFTGETKIAERWYTRVAKEFPQSLAGRKASGALNRLNSVGKPIALRGTTLDGAKADLTSRDFRGKHVLIHYWASWSDPAEDMQEIAKLQQQYRGKLAVLGVNLDTSRAEASRIVTAAGVRWPQLHDERGLDGPIATDLGVMTLPLMMLVDDAGRVVNRNLYTPDLAAELKRQIR</sequence>
<proteinExistence type="predicted"/>
<name>A0A5C5WA54_9BACT</name>
<dbReference type="PANTHER" id="PTHR42852:SF17">
    <property type="entry name" value="THIOREDOXIN-LIKE PROTEIN HI_1115"/>
    <property type="match status" value="1"/>
</dbReference>
<dbReference type="EMBL" id="SJPH01000002">
    <property type="protein sequence ID" value="TWT47173.1"/>
    <property type="molecule type" value="Genomic_DNA"/>
</dbReference>
<keyword evidence="4" id="KW-1185">Reference proteome</keyword>
<feature type="domain" description="Redoxin" evidence="2">
    <location>
        <begin position="517"/>
        <end position="629"/>
    </location>
</feature>
<dbReference type="PANTHER" id="PTHR42852">
    <property type="entry name" value="THIOL:DISULFIDE INTERCHANGE PROTEIN DSBE"/>
    <property type="match status" value="1"/>
</dbReference>
<dbReference type="Gene3D" id="3.40.30.10">
    <property type="entry name" value="Glutaredoxin"/>
    <property type="match status" value="1"/>
</dbReference>
<dbReference type="Pfam" id="PF08534">
    <property type="entry name" value="Redoxin"/>
    <property type="match status" value="1"/>
</dbReference>
<feature type="chain" id="PRO_5022906503" evidence="1">
    <location>
        <begin position="39"/>
        <end position="643"/>
    </location>
</feature>
<accession>A0A5C5WA54</accession>
<protein>
    <submittedName>
        <fullName evidence="3">Thiol-disulfide oxidoreductase ResA</fullName>
    </submittedName>
</protein>
<organism evidence="3 4">
    <name type="scientific">Botrimarina hoheduenensis</name>
    <dbReference type="NCBI Taxonomy" id="2528000"/>
    <lineage>
        <taxon>Bacteria</taxon>
        <taxon>Pseudomonadati</taxon>
        <taxon>Planctomycetota</taxon>
        <taxon>Planctomycetia</taxon>
        <taxon>Pirellulales</taxon>
        <taxon>Lacipirellulaceae</taxon>
        <taxon>Botrimarina</taxon>
    </lineage>
</organism>
<evidence type="ECO:0000313" key="4">
    <source>
        <dbReference type="Proteomes" id="UP000318995"/>
    </source>
</evidence>
<evidence type="ECO:0000259" key="2">
    <source>
        <dbReference type="Pfam" id="PF08534"/>
    </source>
</evidence>
<dbReference type="InterPro" id="IPR011990">
    <property type="entry name" value="TPR-like_helical_dom_sf"/>
</dbReference>
<dbReference type="Gene3D" id="1.25.40.10">
    <property type="entry name" value="Tetratricopeptide repeat domain"/>
    <property type="match status" value="1"/>
</dbReference>
<dbReference type="AlphaFoldDB" id="A0A5C5WA54"/>
<dbReference type="CDD" id="cd02966">
    <property type="entry name" value="TlpA_like_family"/>
    <property type="match status" value="1"/>
</dbReference>
<keyword evidence="1" id="KW-0732">Signal</keyword>
<evidence type="ECO:0000256" key="1">
    <source>
        <dbReference type="SAM" id="SignalP"/>
    </source>
</evidence>
<dbReference type="SUPFAM" id="SSF52833">
    <property type="entry name" value="Thioredoxin-like"/>
    <property type="match status" value="1"/>
</dbReference>
<dbReference type="InterPro" id="IPR050553">
    <property type="entry name" value="Thioredoxin_ResA/DsbE_sf"/>
</dbReference>
<comment type="caution">
    <text evidence="3">The sequence shown here is derived from an EMBL/GenBank/DDBJ whole genome shotgun (WGS) entry which is preliminary data.</text>
</comment>